<dbReference type="InterPro" id="IPR002403">
    <property type="entry name" value="Cyt_P450_E_grp-IV"/>
</dbReference>
<dbReference type="InterPro" id="IPR001128">
    <property type="entry name" value="Cyt_P450"/>
</dbReference>
<evidence type="ECO:0000256" key="6">
    <source>
        <dbReference type="PIRSR" id="PIRSR602403-1"/>
    </source>
</evidence>
<keyword evidence="3 6" id="KW-0479">Metal-binding</keyword>
<comment type="cofactor">
    <cofactor evidence="1 6">
        <name>heme</name>
        <dbReference type="ChEBI" id="CHEBI:30413"/>
    </cofactor>
</comment>
<evidence type="ECO:0000256" key="5">
    <source>
        <dbReference type="ARBA" id="ARBA00023004"/>
    </source>
</evidence>
<dbReference type="GO" id="GO:0005506">
    <property type="term" value="F:iron ion binding"/>
    <property type="evidence" value="ECO:0007669"/>
    <property type="project" value="InterPro"/>
</dbReference>
<dbReference type="InterPro" id="IPR050121">
    <property type="entry name" value="Cytochrome_P450_monoxygenase"/>
</dbReference>
<dbReference type="PROSITE" id="PS00086">
    <property type="entry name" value="CYTOCHROME_P450"/>
    <property type="match status" value="1"/>
</dbReference>
<dbReference type="PANTHER" id="PTHR24305">
    <property type="entry name" value="CYTOCHROME P450"/>
    <property type="match status" value="1"/>
</dbReference>
<evidence type="ECO:0000256" key="3">
    <source>
        <dbReference type="ARBA" id="ARBA00022723"/>
    </source>
</evidence>
<keyword evidence="4 7" id="KW-0560">Oxidoreductase</keyword>
<sequence>MTVIILYTAVLAIAIIKAYKYILHPALFSPLAKLPHAHWSCRVSSRWIDWHADHKTDNEAIHRAHEKLGPIVRIGKNEVSVNHIDGVKEIYNGPCNRDAWYQFARNYGVDNMFSYGDKAPHTTRRRVLGNVYAKSTLHSSENLPRYATQLIKRQLLPFIYWRESRGESVDAISLFLDFATDFITSYIFGSGNTADFLGKERMPLICNNCAELDEAPERVRKGEGDARHSTEGVALTLMNNLENLRDHAPGQNATSTEPVVLKRLSQNLFAQIDTTKCPGPSNLKFTIASELQDHIIAGTESSGWTMTYIIHELSKRSGLQDKLREEICSLTELDLKNTLSFSPTTVQTLDKLPLLDAIILETMRVYPGIAGSQPRLVPQSSSTFTVLGHLIPPGTVLSAQAYSLHRNAEVFPSPETWDPYRWIEVDSNKRNEMQRWFWAFGSGPRMCIGNFFAMIELKLVIASIYFNFTSHIIKDDGIQQGGGYSSGPTGAGIWFGFHKI</sequence>
<dbReference type="InterPro" id="IPR017972">
    <property type="entry name" value="Cyt_P450_CS"/>
</dbReference>
<dbReference type="PANTHER" id="PTHR24305:SF166">
    <property type="entry name" value="CYTOCHROME P450 12A4, MITOCHONDRIAL-RELATED"/>
    <property type="match status" value="1"/>
</dbReference>
<dbReference type="GO" id="GO:0016705">
    <property type="term" value="F:oxidoreductase activity, acting on paired donors, with incorporation or reduction of molecular oxygen"/>
    <property type="evidence" value="ECO:0007669"/>
    <property type="project" value="InterPro"/>
</dbReference>
<evidence type="ECO:0000256" key="1">
    <source>
        <dbReference type="ARBA" id="ARBA00001971"/>
    </source>
</evidence>
<dbReference type="InterPro" id="IPR036396">
    <property type="entry name" value="Cyt_P450_sf"/>
</dbReference>
<dbReference type="PRINTS" id="PR00385">
    <property type="entry name" value="P450"/>
</dbReference>
<reference evidence="8 9" key="1">
    <citation type="journal article" date="2016" name="Genome Biol. Evol.">
        <title>Divergent and convergent evolution of fungal pathogenicity.</title>
        <authorList>
            <person name="Shang Y."/>
            <person name="Xiao G."/>
            <person name="Zheng P."/>
            <person name="Cen K."/>
            <person name="Zhan S."/>
            <person name="Wang C."/>
        </authorList>
    </citation>
    <scope>NUCLEOTIDE SEQUENCE [LARGE SCALE GENOMIC DNA]</scope>
    <source>
        <strain evidence="8 9">ARSEF 7405</strain>
    </source>
</reference>
<dbReference type="GO" id="GO:0004497">
    <property type="term" value="F:monooxygenase activity"/>
    <property type="evidence" value="ECO:0007669"/>
    <property type="project" value="UniProtKB-KW"/>
</dbReference>
<evidence type="ECO:0000313" key="9">
    <source>
        <dbReference type="Proteomes" id="UP000242877"/>
    </source>
</evidence>
<dbReference type="EMBL" id="AZGZ01000027">
    <property type="protein sequence ID" value="KZZ88304.1"/>
    <property type="molecule type" value="Genomic_DNA"/>
</dbReference>
<dbReference type="Pfam" id="PF00067">
    <property type="entry name" value="p450"/>
    <property type="match status" value="1"/>
</dbReference>
<dbReference type="GO" id="GO:0020037">
    <property type="term" value="F:heme binding"/>
    <property type="evidence" value="ECO:0007669"/>
    <property type="project" value="InterPro"/>
</dbReference>
<name>A0A167W1R7_9EURO</name>
<evidence type="ECO:0000256" key="2">
    <source>
        <dbReference type="ARBA" id="ARBA00010617"/>
    </source>
</evidence>
<keyword evidence="7" id="KW-0503">Monooxygenase</keyword>
<proteinExistence type="inferred from homology"/>
<dbReference type="OrthoDB" id="1470350at2759"/>
<comment type="caution">
    <text evidence="8">The sequence shown here is derived from an EMBL/GenBank/DDBJ whole genome shotgun (WGS) entry which is preliminary data.</text>
</comment>
<evidence type="ECO:0000256" key="4">
    <source>
        <dbReference type="ARBA" id="ARBA00023002"/>
    </source>
</evidence>
<dbReference type="CDD" id="cd11059">
    <property type="entry name" value="CYP_fungal"/>
    <property type="match status" value="1"/>
</dbReference>
<dbReference type="Proteomes" id="UP000242877">
    <property type="component" value="Unassembled WGS sequence"/>
</dbReference>
<dbReference type="Gene3D" id="1.10.630.10">
    <property type="entry name" value="Cytochrome P450"/>
    <property type="match status" value="1"/>
</dbReference>
<organism evidence="8 9">
    <name type="scientific">Ascosphaera apis ARSEF 7405</name>
    <dbReference type="NCBI Taxonomy" id="392613"/>
    <lineage>
        <taxon>Eukaryota</taxon>
        <taxon>Fungi</taxon>
        <taxon>Dikarya</taxon>
        <taxon>Ascomycota</taxon>
        <taxon>Pezizomycotina</taxon>
        <taxon>Eurotiomycetes</taxon>
        <taxon>Eurotiomycetidae</taxon>
        <taxon>Onygenales</taxon>
        <taxon>Ascosphaeraceae</taxon>
        <taxon>Ascosphaera</taxon>
    </lineage>
</organism>
<protein>
    <submittedName>
        <fullName evidence="8">Cytochrome P450</fullName>
    </submittedName>
</protein>
<dbReference type="PRINTS" id="PR00465">
    <property type="entry name" value="EP450IV"/>
</dbReference>
<dbReference type="SUPFAM" id="SSF48264">
    <property type="entry name" value="Cytochrome P450"/>
    <property type="match status" value="1"/>
</dbReference>
<keyword evidence="9" id="KW-1185">Reference proteome</keyword>
<evidence type="ECO:0000256" key="7">
    <source>
        <dbReference type="RuleBase" id="RU000461"/>
    </source>
</evidence>
<comment type="similarity">
    <text evidence="2 7">Belongs to the cytochrome P450 family.</text>
</comment>
<feature type="binding site" description="axial binding residue" evidence="6">
    <location>
        <position position="447"/>
    </location>
    <ligand>
        <name>heme</name>
        <dbReference type="ChEBI" id="CHEBI:30413"/>
    </ligand>
    <ligandPart>
        <name>Fe</name>
        <dbReference type="ChEBI" id="CHEBI:18248"/>
    </ligandPart>
</feature>
<evidence type="ECO:0000313" key="8">
    <source>
        <dbReference type="EMBL" id="KZZ88304.1"/>
    </source>
</evidence>
<keyword evidence="6 7" id="KW-0349">Heme</keyword>
<keyword evidence="5 6" id="KW-0408">Iron</keyword>
<dbReference type="AlphaFoldDB" id="A0A167W1R7"/>
<gene>
    <name evidence="8" type="ORF">AAP_05125</name>
</gene>
<dbReference type="VEuPathDB" id="FungiDB:AAP_05125"/>
<accession>A0A167W1R7</accession>